<dbReference type="GO" id="GO:0005634">
    <property type="term" value="C:nucleus"/>
    <property type="evidence" value="ECO:0007669"/>
    <property type="project" value="TreeGrafter"/>
</dbReference>
<dbReference type="GO" id="GO:0034501">
    <property type="term" value="P:protein localization to kinetochore"/>
    <property type="evidence" value="ECO:0007669"/>
    <property type="project" value="InterPro"/>
</dbReference>
<accession>G3HYS5</accession>
<dbReference type="InParanoid" id="G3HYS5"/>
<evidence type="ECO:0000313" key="2">
    <source>
        <dbReference type="Proteomes" id="UP000001075"/>
    </source>
</evidence>
<name>G3HYS5_CRIGR</name>
<dbReference type="AlphaFoldDB" id="G3HYS5"/>
<dbReference type="EMBL" id="JH000944">
    <property type="protein sequence ID" value="EGW09315.1"/>
    <property type="molecule type" value="Genomic_DNA"/>
</dbReference>
<dbReference type="eggNOG" id="ENOG502QW5H">
    <property type="taxonomic scope" value="Eukaryota"/>
</dbReference>
<evidence type="ECO:0000313" key="1">
    <source>
        <dbReference type="EMBL" id="EGW09315.1"/>
    </source>
</evidence>
<dbReference type="STRING" id="10029.G3HYS5"/>
<dbReference type="CDD" id="cd22892">
    <property type="entry name" value="DRWD-C_Knl1"/>
    <property type="match status" value="1"/>
</dbReference>
<dbReference type="PaxDb" id="10029-XP_007617164.1"/>
<dbReference type="GO" id="GO:0008608">
    <property type="term" value="P:attachment of spindle microtubules to kinetochore"/>
    <property type="evidence" value="ECO:0007669"/>
    <property type="project" value="InterPro"/>
</dbReference>
<sequence>MLQELSLVVNHCRLLGEEIEFLKRWGPNYSLMDINMNNTELRLLFSSSAAFAKFEITFSLSAHYPLAPLPFTIQNHFGNTGHDEIAAIISKVPLEDNYLKNVVKQIYQDVLKD</sequence>
<dbReference type="Proteomes" id="UP000001075">
    <property type="component" value="Unassembled WGS sequence"/>
</dbReference>
<protein>
    <submittedName>
        <fullName evidence="1">Protein CASC5</fullName>
    </submittedName>
</protein>
<organism evidence="1 2">
    <name type="scientific">Cricetulus griseus</name>
    <name type="common">Chinese hamster</name>
    <name type="synonym">Cricetulus barabensis griseus</name>
    <dbReference type="NCBI Taxonomy" id="10029"/>
    <lineage>
        <taxon>Eukaryota</taxon>
        <taxon>Metazoa</taxon>
        <taxon>Chordata</taxon>
        <taxon>Craniata</taxon>
        <taxon>Vertebrata</taxon>
        <taxon>Euteleostomi</taxon>
        <taxon>Mammalia</taxon>
        <taxon>Eutheria</taxon>
        <taxon>Euarchontoglires</taxon>
        <taxon>Glires</taxon>
        <taxon>Rodentia</taxon>
        <taxon>Myomorpha</taxon>
        <taxon>Muroidea</taxon>
        <taxon>Cricetidae</taxon>
        <taxon>Cricetinae</taxon>
        <taxon>Cricetulus</taxon>
    </lineage>
</organism>
<dbReference type="PANTHER" id="PTHR16520:SF3">
    <property type="entry name" value="KINETOCHORE SCAFFOLD 1"/>
    <property type="match status" value="1"/>
</dbReference>
<proteinExistence type="predicted"/>
<gene>
    <name evidence="1" type="ORF">I79_016216</name>
</gene>
<dbReference type="InterPro" id="IPR037388">
    <property type="entry name" value="Blinkin"/>
</dbReference>
<dbReference type="PANTHER" id="PTHR16520">
    <property type="entry name" value="KINETOCHORE SCAFFOLD 1"/>
    <property type="match status" value="1"/>
</dbReference>
<reference evidence="2" key="1">
    <citation type="journal article" date="2011" name="Nat. Biotechnol.">
        <title>The genomic sequence of the Chinese hamster ovary (CHO)-K1 cell line.</title>
        <authorList>
            <person name="Xu X."/>
            <person name="Nagarajan H."/>
            <person name="Lewis N.E."/>
            <person name="Pan S."/>
            <person name="Cai Z."/>
            <person name="Liu X."/>
            <person name="Chen W."/>
            <person name="Xie M."/>
            <person name="Wang W."/>
            <person name="Hammond S."/>
            <person name="Andersen M.R."/>
            <person name="Neff N."/>
            <person name="Passarelli B."/>
            <person name="Koh W."/>
            <person name="Fan H.C."/>
            <person name="Wang J."/>
            <person name="Gui Y."/>
            <person name="Lee K.H."/>
            <person name="Betenbaugh M.J."/>
            <person name="Quake S.R."/>
            <person name="Famili I."/>
            <person name="Palsson B.O."/>
            <person name="Wang J."/>
        </authorList>
    </citation>
    <scope>NUCLEOTIDE SEQUENCE [LARGE SCALE GENOMIC DNA]</scope>
    <source>
        <strain evidence="2">CHO K1 cell line</strain>
    </source>
</reference>